<evidence type="ECO:0000256" key="6">
    <source>
        <dbReference type="ARBA" id="ARBA00023136"/>
    </source>
</evidence>
<evidence type="ECO:0000256" key="4">
    <source>
        <dbReference type="ARBA" id="ARBA00022692"/>
    </source>
</evidence>
<dbReference type="Pfam" id="PF14752">
    <property type="entry name" value="RBP_receptor"/>
    <property type="match status" value="1"/>
</dbReference>
<evidence type="ECO:0000256" key="5">
    <source>
        <dbReference type="ARBA" id="ARBA00022989"/>
    </source>
</evidence>
<feature type="transmembrane region" description="Helical" evidence="8">
    <location>
        <begin position="550"/>
        <end position="579"/>
    </location>
</feature>
<evidence type="ECO:0000313" key="10">
    <source>
        <dbReference type="Proteomes" id="UP000275408"/>
    </source>
</evidence>
<comment type="caution">
    <text evidence="9">The sequence shown here is derived from an EMBL/GenBank/DDBJ whole genome shotgun (WGS) entry which is preliminary data.</text>
</comment>
<feature type="transmembrane region" description="Helical" evidence="8">
    <location>
        <begin position="464"/>
        <end position="488"/>
    </location>
</feature>
<keyword evidence="4 8" id="KW-0812">Transmembrane</keyword>
<organism evidence="9 10">
    <name type="scientific">Pocillopora damicornis</name>
    <name type="common">Cauliflower coral</name>
    <name type="synonym">Millepora damicornis</name>
    <dbReference type="NCBI Taxonomy" id="46731"/>
    <lineage>
        <taxon>Eukaryota</taxon>
        <taxon>Metazoa</taxon>
        <taxon>Cnidaria</taxon>
        <taxon>Anthozoa</taxon>
        <taxon>Hexacorallia</taxon>
        <taxon>Scleractinia</taxon>
        <taxon>Astrocoeniina</taxon>
        <taxon>Pocilloporidae</taxon>
        <taxon>Pocillopora</taxon>
    </lineage>
</organism>
<evidence type="ECO:0000313" key="9">
    <source>
        <dbReference type="EMBL" id="RMX61034.1"/>
    </source>
</evidence>
<dbReference type="GO" id="GO:0071939">
    <property type="term" value="P:vitamin A import into cell"/>
    <property type="evidence" value="ECO:0007669"/>
    <property type="project" value="TreeGrafter"/>
</dbReference>
<feature type="transmembrane region" description="Helical" evidence="8">
    <location>
        <begin position="196"/>
        <end position="216"/>
    </location>
</feature>
<dbReference type="InterPro" id="IPR026612">
    <property type="entry name" value="STRA6-like"/>
</dbReference>
<feature type="transmembrane region" description="Helical" evidence="8">
    <location>
        <begin position="508"/>
        <end position="529"/>
    </location>
</feature>
<keyword evidence="5 8" id="KW-1133">Transmembrane helix</keyword>
<keyword evidence="7" id="KW-0675">Receptor</keyword>
<accession>A0A3M6V5P2</accession>
<evidence type="ECO:0000256" key="2">
    <source>
        <dbReference type="ARBA" id="ARBA00022448"/>
    </source>
</evidence>
<dbReference type="AlphaFoldDB" id="A0A3M6V5P2"/>
<gene>
    <name evidence="9" type="ORF">pdam_00007558</name>
</gene>
<dbReference type="PANTHER" id="PTHR21444">
    <property type="entry name" value="COILED-COIL DOMAIN-CONTAINING PROTEIN 180"/>
    <property type="match status" value="1"/>
</dbReference>
<sequence length="735" mass="84156">MNSISADVFGRIILSAYLSFPRMFSGNYTLAEVLYVLRHNSTTLWYIANATDLDENVVERTVDLYLWVDEYILQATEEPPTSNTTANATEICVPEVTGGELTYLSLIFALIILLVLSFLKTRKRKVKVCGGKAIGRPGLCIPVNLVDSYENRVGFACAFGATTSKCLDILFNGDFTQIFTREEIQYFEKMPSYTSIVWKILAMLVIGVSYYPLFACMASNWKITGYVFGFLYSTMWIIFEILKPLQCPEFAGVIFAVELPTYLCLIYLWVKYFVLLVRGIYRRCRPGASPKDEENEWMTFYKYRYVVKLLEPLPKEFRDKSGDTSLKGKLKGKFYKWRPDFKYSTRVICIYAVSFIGIYMILLLDCWFAMQLLWLRDSIVEGYVATVDTVREWLMIGVVSIFVAAGVAGIHSIILVANMLSWYRGHLLRLQRGEKNFLPKEVFGKKPSAITVATLKYAGFQVAYLCWGAVITTITVTAIVFVIGQQLIMPMVRGNFDTFLWLKLLNLWPAVLISLAFFFFQILMAKYAFLVGKDTTLALDNRRLFHICTYFLFFFNVFLGVVSCLKRILIGALLGVVFLGRTQKSLISRDWELKDPGFNAYVGYLLLEHTHANPVLVTFCQLLVKTLNDRADLEMSESFAETNHIINSSSSNNQVSIELNDSSSKRMNRTVRNRWQLLLTLHNNPSLKEHRRSELFVQKSPLAAFGVMIKKGMMPYRVDEEKEKEHESGVEDIKL</sequence>
<dbReference type="GO" id="GO:0034632">
    <property type="term" value="F:retinol transmembrane transporter activity"/>
    <property type="evidence" value="ECO:0007669"/>
    <property type="project" value="InterPro"/>
</dbReference>
<dbReference type="PANTHER" id="PTHR21444:SF15">
    <property type="entry name" value="RECEPTOR FOR RETINOL UPTAKE STRA6"/>
    <property type="match status" value="1"/>
</dbReference>
<feature type="transmembrane region" description="Helical" evidence="8">
    <location>
        <begin position="394"/>
        <end position="423"/>
    </location>
</feature>
<dbReference type="GO" id="GO:0005886">
    <property type="term" value="C:plasma membrane"/>
    <property type="evidence" value="ECO:0007669"/>
    <property type="project" value="UniProtKB-SubCell"/>
</dbReference>
<keyword evidence="2" id="KW-0813">Transport</keyword>
<keyword evidence="6 8" id="KW-0472">Membrane</keyword>
<feature type="transmembrane region" description="Helical" evidence="8">
    <location>
        <begin position="101"/>
        <end position="119"/>
    </location>
</feature>
<evidence type="ECO:0000256" key="7">
    <source>
        <dbReference type="ARBA" id="ARBA00023170"/>
    </source>
</evidence>
<dbReference type="OMA" id="MHIESTH"/>
<dbReference type="EMBL" id="RCHS01000085">
    <property type="protein sequence ID" value="RMX61034.1"/>
    <property type="molecule type" value="Genomic_DNA"/>
</dbReference>
<keyword evidence="10" id="KW-1185">Reference proteome</keyword>
<feature type="transmembrane region" description="Helical" evidence="8">
    <location>
        <begin position="348"/>
        <end position="374"/>
    </location>
</feature>
<dbReference type="Proteomes" id="UP000275408">
    <property type="component" value="Unassembled WGS sequence"/>
</dbReference>
<name>A0A3M6V5P2_POCDA</name>
<keyword evidence="3" id="KW-1003">Cell membrane</keyword>
<evidence type="ECO:0000256" key="8">
    <source>
        <dbReference type="SAM" id="Phobius"/>
    </source>
</evidence>
<evidence type="ECO:0000256" key="3">
    <source>
        <dbReference type="ARBA" id="ARBA00022475"/>
    </source>
</evidence>
<proteinExistence type="predicted"/>
<protein>
    <recommendedName>
        <fullName evidence="11">Receptor for retinol uptake STRA6</fullName>
    </recommendedName>
</protein>
<dbReference type="GO" id="GO:0038023">
    <property type="term" value="F:signaling receptor activity"/>
    <property type="evidence" value="ECO:0007669"/>
    <property type="project" value="InterPro"/>
</dbReference>
<dbReference type="OrthoDB" id="2376984at2759"/>
<evidence type="ECO:0008006" key="11">
    <source>
        <dbReference type="Google" id="ProtNLM"/>
    </source>
</evidence>
<reference evidence="9 10" key="1">
    <citation type="journal article" date="2018" name="Sci. Rep.">
        <title>Comparative analysis of the Pocillopora damicornis genome highlights role of immune system in coral evolution.</title>
        <authorList>
            <person name="Cunning R."/>
            <person name="Bay R.A."/>
            <person name="Gillette P."/>
            <person name="Baker A.C."/>
            <person name="Traylor-Knowles N."/>
        </authorList>
    </citation>
    <scope>NUCLEOTIDE SEQUENCE [LARGE SCALE GENOMIC DNA]</scope>
    <source>
        <strain evidence="9">RSMAS</strain>
        <tissue evidence="9">Whole animal</tissue>
    </source>
</reference>
<feature type="transmembrane region" description="Helical" evidence="8">
    <location>
        <begin position="259"/>
        <end position="281"/>
    </location>
</feature>
<dbReference type="STRING" id="46731.A0A3M6V5P2"/>
<comment type="subcellular location">
    <subcellularLocation>
        <location evidence="1">Cell membrane</location>
        <topology evidence="1">Multi-pass membrane protein</topology>
    </subcellularLocation>
</comment>
<evidence type="ECO:0000256" key="1">
    <source>
        <dbReference type="ARBA" id="ARBA00004651"/>
    </source>
</evidence>